<keyword evidence="12" id="KW-0407">Ion channel</keyword>
<comment type="caution">
    <text evidence="15">The sequence shown here is derived from an EMBL/GenBank/DDBJ whole genome shotgun (WGS) entry which is preliminary data.</text>
</comment>
<dbReference type="GO" id="GO:0015276">
    <property type="term" value="F:ligand-gated monoatomic ion channel activity"/>
    <property type="evidence" value="ECO:0007669"/>
    <property type="project" value="InterPro"/>
</dbReference>
<evidence type="ECO:0000256" key="1">
    <source>
        <dbReference type="ARBA" id="ARBA00004141"/>
    </source>
</evidence>
<dbReference type="Pfam" id="PF00060">
    <property type="entry name" value="Lig_chan"/>
    <property type="match status" value="1"/>
</dbReference>
<dbReference type="Gene3D" id="3.40.190.10">
    <property type="entry name" value="Periplasmic binding protein-like II"/>
    <property type="match status" value="2"/>
</dbReference>
<evidence type="ECO:0000256" key="3">
    <source>
        <dbReference type="ARBA" id="ARBA00022448"/>
    </source>
</evidence>
<evidence type="ECO:0000256" key="4">
    <source>
        <dbReference type="ARBA" id="ARBA00022692"/>
    </source>
</evidence>
<dbReference type="Pfam" id="PF10613">
    <property type="entry name" value="Lig_chan-Glu_bd"/>
    <property type="match status" value="1"/>
</dbReference>
<sequence>MNFTTILTSQSGFLLMKEMLQSRFQGISGAFRLTDGRLIQKEFEIVNVFRGERTIGYWNPENGITSILKEENHIETKLTSSSKLESVIWHGGTKAIPKGLFLHGKRLRIAVPVKIGFQELIRVIRDPQTNETTVTGFCADVFKEAIKSLDYEVNHEFIPSVNVDGGQSIIYDELILGVYQKNFDAVVGDITILASRFPYVDFTQPFTDLGIGVVVPKINNNSIWIFLKPLSVDLWITTAAFFIFTGIVVWLIEHSINDEFQGSPSEQIGTVFWYSFSTLVFAHKEKLLSNLSKFVVIVWVFAVLIITSSYTATLTSMLTVQQIQSSSRNAGVGTSADFLLLRGVNKSTYENPAIKPYHKPEEYADALTRGSKNGGVSAIIDEIPYLQIFLAKYPSDYTMTKSMAKTGGFGFAFPKGSPLVQDMSSAILRLREEGKLKMMEDKWFNSTEPILSNQDSASTVTSRLSVHSFGGLFLVTAVSSSAALLVCLFQKRRSISVSNFKSYLNCGIDSVKGYFRSSR</sequence>
<evidence type="ECO:0000313" key="16">
    <source>
        <dbReference type="Proteomes" id="UP000436088"/>
    </source>
</evidence>
<comment type="subcellular location">
    <subcellularLocation>
        <location evidence="1">Membrane</location>
        <topology evidence="1">Multi-pass membrane protein</topology>
    </subcellularLocation>
</comment>
<dbReference type="OrthoDB" id="5984008at2759"/>
<dbReference type="Proteomes" id="UP000436088">
    <property type="component" value="Unassembled WGS sequence"/>
</dbReference>
<proteinExistence type="inferred from homology"/>
<keyword evidence="9" id="KW-0675">Receptor</keyword>
<dbReference type="FunFam" id="1.10.287.70:FF:000037">
    <property type="entry name" value="Glutamate receptor"/>
    <property type="match status" value="1"/>
</dbReference>
<organism evidence="15 16">
    <name type="scientific">Hibiscus syriacus</name>
    <name type="common">Rose of Sharon</name>
    <dbReference type="NCBI Taxonomy" id="106335"/>
    <lineage>
        <taxon>Eukaryota</taxon>
        <taxon>Viridiplantae</taxon>
        <taxon>Streptophyta</taxon>
        <taxon>Embryophyta</taxon>
        <taxon>Tracheophyta</taxon>
        <taxon>Spermatophyta</taxon>
        <taxon>Magnoliopsida</taxon>
        <taxon>eudicotyledons</taxon>
        <taxon>Gunneridae</taxon>
        <taxon>Pentapetalae</taxon>
        <taxon>rosids</taxon>
        <taxon>malvids</taxon>
        <taxon>Malvales</taxon>
        <taxon>Malvaceae</taxon>
        <taxon>Malvoideae</taxon>
        <taxon>Hibiscus</taxon>
    </lineage>
</organism>
<dbReference type="FunFam" id="3.40.190.10:FF:000039">
    <property type="entry name" value="Glutamate receptor"/>
    <property type="match status" value="1"/>
</dbReference>
<evidence type="ECO:0000256" key="2">
    <source>
        <dbReference type="ARBA" id="ARBA00008685"/>
    </source>
</evidence>
<dbReference type="CDD" id="cd13686">
    <property type="entry name" value="GluR_Plant"/>
    <property type="match status" value="1"/>
</dbReference>
<gene>
    <name evidence="15" type="ORF">F3Y22_tig00110676pilonHSYRG00142</name>
</gene>
<evidence type="ECO:0000256" key="13">
    <source>
        <dbReference type="SAM" id="Phobius"/>
    </source>
</evidence>
<keyword evidence="5" id="KW-0732">Signal</keyword>
<evidence type="ECO:0000256" key="5">
    <source>
        <dbReference type="ARBA" id="ARBA00022729"/>
    </source>
</evidence>
<evidence type="ECO:0000313" key="15">
    <source>
        <dbReference type="EMBL" id="KAE8696158.1"/>
    </source>
</evidence>
<dbReference type="Gene3D" id="1.10.287.70">
    <property type="match status" value="1"/>
</dbReference>
<accession>A0A6A2ZWE4</accession>
<keyword evidence="8 13" id="KW-0472">Membrane</keyword>
<dbReference type="GO" id="GO:0016020">
    <property type="term" value="C:membrane"/>
    <property type="evidence" value="ECO:0007669"/>
    <property type="project" value="UniProtKB-SubCell"/>
</dbReference>
<keyword evidence="16" id="KW-1185">Reference proteome</keyword>
<evidence type="ECO:0000256" key="12">
    <source>
        <dbReference type="ARBA" id="ARBA00023303"/>
    </source>
</evidence>
<keyword evidence="7" id="KW-0406">Ion transport</keyword>
<feature type="transmembrane region" description="Helical" evidence="13">
    <location>
        <begin position="294"/>
        <end position="318"/>
    </location>
</feature>
<evidence type="ECO:0000256" key="6">
    <source>
        <dbReference type="ARBA" id="ARBA00022989"/>
    </source>
</evidence>
<feature type="transmembrane region" description="Helical" evidence="13">
    <location>
        <begin position="232"/>
        <end position="252"/>
    </location>
</feature>
<reference evidence="15" key="1">
    <citation type="submission" date="2019-09" db="EMBL/GenBank/DDBJ databases">
        <title>Draft genome information of white flower Hibiscus syriacus.</title>
        <authorList>
            <person name="Kim Y.-M."/>
        </authorList>
    </citation>
    <scope>NUCLEOTIDE SEQUENCE [LARGE SCALE GENOMIC DNA]</scope>
    <source>
        <strain evidence="15">YM2019G1</strain>
    </source>
</reference>
<dbReference type="SMR" id="A0A6A2ZWE4"/>
<protein>
    <submittedName>
        <fullName evidence="15">DNA repair protein XRCC3-like protein</fullName>
    </submittedName>
</protein>
<dbReference type="EMBL" id="VEPZ02001069">
    <property type="protein sequence ID" value="KAE8696158.1"/>
    <property type="molecule type" value="Genomic_DNA"/>
</dbReference>
<evidence type="ECO:0000256" key="8">
    <source>
        <dbReference type="ARBA" id="ARBA00023136"/>
    </source>
</evidence>
<keyword evidence="11" id="KW-1071">Ligand-gated ion channel</keyword>
<dbReference type="SMART" id="SM00079">
    <property type="entry name" value="PBPe"/>
    <property type="match status" value="1"/>
</dbReference>
<dbReference type="Gene3D" id="3.40.50.2300">
    <property type="match status" value="1"/>
</dbReference>
<dbReference type="InterPro" id="IPR015683">
    <property type="entry name" value="Ionotropic_Glu_rcpt"/>
</dbReference>
<dbReference type="InterPro" id="IPR001320">
    <property type="entry name" value="Iontro_rcpt_C"/>
</dbReference>
<feature type="domain" description="Ionotropic glutamate receptor C-terminal" evidence="14">
    <location>
        <begin position="106"/>
        <end position="446"/>
    </location>
</feature>
<keyword evidence="4 13" id="KW-0812">Transmembrane</keyword>
<dbReference type="FunFam" id="3.40.190.10:FF:000217">
    <property type="entry name" value="Glutamate receptor"/>
    <property type="match status" value="1"/>
</dbReference>
<keyword evidence="6 13" id="KW-1133">Transmembrane helix</keyword>
<feature type="transmembrane region" description="Helical" evidence="13">
    <location>
        <begin position="469"/>
        <end position="489"/>
    </location>
</feature>
<dbReference type="InterPro" id="IPR019594">
    <property type="entry name" value="Glu/Gly-bd"/>
</dbReference>
<evidence type="ECO:0000256" key="9">
    <source>
        <dbReference type="ARBA" id="ARBA00023170"/>
    </source>
</evidence>
<keyword evidence="3" id="KW-0813">Transport</keyword>
<dbReference type="SUPFAM" id="SSF53850">
    <property type="entry name" value="Periplasmic binding protein-like II"/>
    <property type="match status" value="1"/>
</dbReference>
<evidence type="ECO:0000256" key="10">
    <source>
        <dbReference type="ARBA" id="ARBA00023180"/>
    </source>
</evidence>
<name>A0A6A2ZWE4_HIBSY</name>
<dbReference type="FunFam" id="3.40.190.10:FF:000054">
    <property type="entry name" value="Glutamate receptor"/>
    <property type="match status" value="1"/>
</dbReference>
<evidence type="ECO:0000256" key="7">
    <source>
        <dbReference type="ARBA" id="ARBA00023065"/>
    </source>
</evidence>
<evidence type="ECO:0000259" key="14">
    <source>
        <dbReference type="SMART" id="SM00079"/>
    </source>
</evidence>
<evidence type="ECO:0000256" key="11">
    <source>
        <dbReference type="ARBA" id="ARBA00023286"/>
    </source>
</evidence>
<dbReference type="PANTHER" id="PTHR18966">
    <property type="entry name" value="IONOTROPIC GLUTAMATE RECEPTOR"/>
    <property type="match status" value="1"/>
</dbReference>
<comment type="similarity">
    <text evidence="2">Belongs to the glutamate-gated ion channel (TC 1.A.10.1) family.</text>
</comment>
<dbReference type="AlphaFoldDB" id="A0A6A2ZWE4"/>
<keyword evidence="10" id="KW-0325">Glycoprotein</keyword>